<comment type="caution">
    <text evidence="2">The sequence shown here is derived from an EMBL/GenBank/DDBJ whole genome shotgun (WGS) entry which is preliminary data.</text>
</comment>
<dbReference type="Proteomes" id="UP000253209">
    <property type="component" value="Unassembled WGS sequence"/>
</dbReference>
<proteinExistence type="predicted"/>
<dbReference type="EMBL" id="QGDC01000009">
    <property type="protein sequence ID" value="RCH53912.1"/>
    <property type="molecule type" value="Genomic_DNA"/>
</dbReference>
<reference evidence="2 3" key="1">
    <citation type="submission" date="2018-05" db="EMBL/GenBank/DDBJ databases">
        <title>Mucilaginibacter hurinus sp. nov., isolated from briquette warehouse soil.</title>
        <authorList>
            <person name="Choi L."/>
        </authorList>
    </citation>
    <scope>NUCLEOTIDE SEQUENCE [LARGE SCALE GENOMIC DNA]</scope>
    <source>
        <strain evidence="2 3">ZR32</strain>
    </source>
</reference>
<evidence type="ECO:0008006" key="4">
    <source>
        <dbReference type="Google" id="ProtNLM"/>
    </source>
</evidence>
<keyword evidence="3" id="KW-1185">Reference proteome</keyword>
<sequence length="387" mass="42581">MGAVTNFYTVIKPLRFSACLIFGVLAITGAIAQHKGTVAYKDTVVTNFFKRGNGVTAADGGFSTHLPDGRTLWTFGDAFIDNIDPKTGMVPCLFQVNNAAMVQPPNNWRWEDTQTLIGDETPGVPFGRSLFKSPHKGEFYWPVSATLIEDTIYIFCSGVKLTGEGTLGFDYSGRNVLTKMKYPEMIVVGYHQLQEFYGVHYGVGFVQDANDGHTYVYGIKGVKQNNNLHLAKFATANPNGPWQCWTGTGWTDDMSKSAIVKSNVGSTPNLITVRNKIVLVSSEFSMGCDMGKNIYTATAGKVTGPFTNLKSIYTIDDTLNGHYPFFYVPVAHPQYINNSNEILVTYCINGYGTCAPACVDGKMDPNRYRIRGIRVPLDLIDAGIKKK</sequence>
<feature type="chain" id="PRO_5016818986" description="DUF4185 domain-containing protein" evidence="1">
    <location>
        <begin position="33"/>
        <end position="387"/>
    </location>
</feature>
<organism evidence="2 3">
    <name type="scientific">Mucilaginibacter hurinus</name>
    <dbReference type="NCBI Taxonomy" id="2201324"/>
    <lineage>
        <taxon>Bacteria</taxon>
        <taxon>Pseudomonadati</taxon>
        <taxon>Bacteroidota</taxon>
        <taxon>Sphingobacteriia</taxon>
        <taxon>Sphingobacteriales</taxon>
        <taxon>Sphingobacteriaceae</taxon>
        <taxon>Mucilaginibacter</taxon>
    </lineage>
</organism>
<evidence type="ECO:0000256" key="1">
    <source>
        <dbReference type="SAM" id="SignalP"/>
    </source>
</evidence>
<gene>
    <name evidence="2" type="ORF">DJ568_15345</name>
</gene>
<feature type="signal peptide" evidence="1">
    <location>
        <begin position="1"/>
        <end position="32"/>
    </location>
</feature>
<accession>A0A367GKC4</accession>
<keyword evidence="1" id="KW-0732">Signal</keyword>
<dbReference type="AlphaFoldDB" id="A0A367GKC4"/>
<evidence type="ECO:0000313" key="2">
    <source>
        <dbReference type="EMBL" id="RCH53912.1"/>
    </source>
</evidence>
<protein>
    <recommendedName>
        <fullName evidence="4">DUF4185 domain-containing protein</fullName>
    </recommendedName>
</protein>
<name>A0A367GKC4_9SPHI</name>
<evidence type="ECO:0000313" key="3">
    <source>
        <dbReference type="Proteomes" id="UP000253209"/>
    </source>
</evidence>